<comment type="similarity">
    <text evidence="5">Belongs to the bacterial ribosomal protein bL25 family. CTC subfamily.</text>
</comment>
<dbReference type="InterPro" id="IPR029751">
    <property type="entry name" value="Ribosomal_L25_dom"/>
</dbReference>
<evidence type="ECO:0000256" key="1">
    <source>
        <dbReference type="ARBA" id="ARBA00022730"/>
    </source>
</evidence>
<accession>A0A1G2UT94</accession>
<dbReference type="CDD" id="cd00495">
    <property type="entry name" value="Ribosomal_L25_TL5_CTC"/>
    <property type="match status" value="1"/>
</dbReference>
<dbReference type="Proteomes" id="UP000176558">
    <property type="component" value="Unassembled WGS sequence"/>
</dbReference>
<evidence type="ECO:0000256" key="5">
    <source>
        <dbReference type="HAMAP-Rule" id="MF_01334"/>
    </source>
</evidence>
<dbReference type="SUPFAM" id="SSF50715">
    <property type="entry name" value="Ribosomal protein L25-like"/>
    <property type="match status" value="1"/>
</dbReference>
<dbReference type="GO" id="GO:0003735">
    <property type="term" value="F:structural constituent of ribosome"/>
    <property type="evidence" value="ECO:0007669"/>
    <property type="project" value="InterPro"/>
</dbReference>
<dbReference type="EMBL" id="MHWT01000014">
    <property type="protein sequence ID" value="OHB12613.1"/>
    <property type="molecule type" value="Genomic_DNA"/>
</dbReference>
<sequence>MLILEAEARDKAIGLETLRKEGKIPAVFYGKKTESTPVSISLKEFIKAWHKAGESSVVTIKTPKDSVDTLIKAVDLDPVTDIPRHADFYVFEKGKKIELDVPLVFVGVALVAKDLGGSVVKALHEIKISADPQHIPHDITVDISALVDFDSKILAGDLIMPDGVTLIELPTEVVASGAKPKEEEVEEVPVDLSAIEVEKKGKKEEEGVAPEAPAPEPKKEAKPAK</sequence>
<dbReference type="InterPro" id="IPR020930">
    <property type="entry name" value="Ribosomal_uL5_bac-type"/>
</dbReference>
<keyword evidence="4 5" id="KW-0687">Ribonucleoprotein</keyword>
<dbReference type="GO" id="GO:0008097">
    <property type="term" value="F:5S rRNA binding"/>
    <property type="evidence" value="ECO:0007669"/>
    <property type="project" value="InterPro"/>
</dbReference>
<organism evidence="9 10">
    <name type="scientific">Candidatus Zambryskibacteria bacterium RIFCSPLOWO2_12_FULL_39_23</name>
    <dbReference type="NCBI Taxonomy" id="1802776"/>
    <lineage>
        <taxon>Bacteria</taxon>
        <taxon>Candidatus Zambryskiibacteriota</taxon>
    </lineage>
</organism>
<dbReference type="Gene3D" id="2.170.120.20">
    <property type="entry name" value="Ribosomal protein L25, beta domain"/>
    <property type="match status" value="1"/>
</dbReference>
<comment type="subunit">
    <text evidence="5">Part of the 50S ribosomal subunit; part of the 5S rRNA/L5/L18/L25 subcomplex. Contacts the 5S rRNA. Binds to the 5S rRNA independently of L5 and L18.</text>
</comment>
<comment type="function">
    <text evidence="5">This is one of the proteins that binds to the 5S RNA in the ribosome where it forms part of the central protuberance.</text>
</comment>
<dbReference type="Pfam" id="PF14693">
    <property type="entry name" value="Ribosomal_TL5_C"/>
    <property type="match status" value="1"/>
</dbReference>
<feature type="domain" description="Large ribosomal subunit protein bL25 beta" evidence="8">
    <location>
        <begin position="96"/>
        <end position="180"/>
    </location>
</feature>
<dbReference type="InterPro" id="IPR001021">
    <property type="entry name" value="Ribosomal_bL25_long"/>
</dbReference>
<dbReference type="PANTHER" id="PTHR33284:SF1">
    <property type="entry name" value="RIBOSOMAL PROTEIN L25_GLN-TRNA SYNTHETASE, ANTI-CODON-BINDING DOMAIN-CONTAINING PROTEIN"/>
    <property type="match status" value="1"/>
</dbReference>
<keyword evidence="2 5" id="KW-0694">RNA-binding</keyword>
<dbReference type="InterPro" id="IPR020057">
    <property type="entry name" value="Ribosomal_bL25_b-dom"/>
</dbReference>
<evidence type="ECO:0000313" key="9">
    <source>
        <dbReference type="EMBL" id="OHB12613.1"/>
    </source>
</evidence>
<evidence type="ECO:0000259" key="7">
    <source>
        <dbReference type="Pfam" id="PF01386"/>
    </source>
</evidence>
<evidence type="ECO:0000256" key="4">
    <source>
        <dbReference type="ARBA" id="ARBA00023274"/>
    </source>
</evidence>
<dbReference type="GO" id="GO:0022625">
    <property type="term" value="C:cytosolic large ribosomal subunit"/>
    <property type="evidence" value="ECO:0007669"/>
    <property type="project" value="TreeGrafter"/>
</dbReference>
<dbReference type="AlphaFoldDB" id="A0A1G2UT94"/>
<evidence type="ECO:0000256" key="2">
    <source>
        <dbReference type="ARBA" id="ARBA00022884"/>
    </source>
</evidence>
<dbReference type="PANTHER" id="PTHR33284">
    <property type="entry name" value="RIBOSOMAL PROTEIN L25/GLN-TRNA SYNTHETASE, ANTI-CODON-BINDING DOMAIN-CONTAINING PROTEIN"/>
    <property type="match status" value="1"/>
</dbReference>
<feature type="compositionally biased region" description="Basic and acidic residues" evidence="6">
    <location>
        <begin position="196"/>
        <end position="206"/>
    </location>
</feature>
<dbReference type="InterPro" id="IPR011035">
    <property type="entry name" value="Ribosomal_bL25/Gln-tRNA_synth"/>
</dbReference>
<dbReference type="InterPro" id="IPR020056">
    <property type="entry name" value="Rbsml_bL25/Gln-tRNA_synth_N"/>
</dbReference>
<dbReference type="NCBIfam" id="TIGR00731">
    <property type="entry name" value="bL25_bact_ctc"/>
    <property type="match status" value="1"/>
</dbReference>
<evidence type="ECO:0000256" key="3">
    <source>
        <dbReference type="ARBA" id="ARBA00022980"/>
    </source>
</evidence>
<evidence type="ECO:0000313" key="10">
    <source>
        <dbReference type="Proteomes" id="UP000176558"/>
    </source>
</evidence>
<evidence type="ECO:0000256" key="6">
    <source>
        <dbReference type="SAM" id="MobiDB-lite"/>
    </source>
</evidence>
<reference evidence="9 10" key="1">
    <citation type="journal article" date="2016" name="Nat. Commun.">
        <title>Thousands of microbial genomes shed light on interconnected biogeochemical processes in an aquifer system.</title>
        <authorList>
            <person name="Anantharaman K."/>
            <person name="Brown C.T."/>
            <person name="Hug L.A."/>
            <person name="Sharon I."/>
            <person name="Castelle C.J."/>
            <person name="Probst A.J."/>
            <person name="Thomas B.C."/>
            <person name="Singh A."/>
            <person name="Wilkins M.J."/>
            <person name="Karaoz U."/>
            <person name="Brodie E.L."/>
            <person name="Williams K.H."/>
            <person name="Hubbard S.S."/>
            <person name="Banfield J.F."/>
        </authorList>
    </citation>
    <scope>NUCLEOTIDE SEQUENCE [LARGE SCALE GENOMIC DNA]</scope>
</reference>
<feature type="region of interest" description="Disordered" evidence="6">
    <location>
        <begin position="196"/>
        <end position="225"/>
    </location>
</feature>
<evidence type="ECO:0000259" key="8">
    <source>
        <dbReference type="Pfam" id="PF14693"/>
    </source>
</evidence>
<keyword evidence="3 5" id="KW-0689">Ribosomal protein</keyword>
<name>A0A1G2UT94_9BACT</name>
<dbReference type="InterPro" id="IPR037121">
    <property type="entry name" value="Ribosomal_bL25_C"/>
</dbReference>
<gene>
    <name evidence="5" type="primary">rplY</name>
    <name evidence="5" type="synonym">ctc</name>
    <name evidence="9" type="ORF">A3G99_01805</name>
</gene>
<feature type="compositionally biased region" description="Basic and acidic residues" evidence="6">
    <location>
        <begin position="216"/>
        <end position="225"/>
    </location>
</feature>
<dbReference type="Pfam" id="PF01386">
    <property type="entry name" value="Ribosomal_L25p"/>
    <property type="match status" value="1"/>
</dbReference>
<dbReference type="Gene3D" id="2.40.240.10">
    <property type="entry name" value="Ribosomal Protein L25, Chain P"/>
    <property type="match status" value="1"/>
</dbReference>
<feature type="domain" description="Large ribosomal subunit protein bL25 L25" evidence="7">
    <location>
        <begin position="4"/>
        <end position="88"/>
    </location>
</feature>
<protein>
    <recommendedName>
        <fullName evidence="5">Large ribosomal subunit protein bL25</fullName>
    </recommendedName>
    <alternativeName>
        <fullName evidence="5">General stress protein CTC</fullName>
    </alternativeName>
</protein>
<keyword evidence="1 5" id="KW-0699">rRNA-binding</keyword>
<dbReference type="HAMAP" id="MF_01334">
    <property type="entry name" value="Ribosomal_bL25_CTC"/>
    <property type="match status" value="1"/>
</dbReference>
<dbReference type="GO" id="GO:0006412">
    <property type="term" value="P:translation"/>
    <property type="evidence" value="ECO:0007669"/>
    <property type="project" value="UniProtKB-UniRule"/>
</dbReference>
<proteinExistence type="inferred from homology"/>
<comment type="caution">
    <text evidence="9">The sequence shown here is derived from an EMBL/GenBank/DDBJ whole genome shotgun (WGS) entry which is preliminary data.</text>
</comment>